<dbReference type="PANTHER" id="PTHR30043:SF1">
    <property type="entry name" value="ABC TRANSPORT SYSTEM PERMEASE PROTEIN P69"/>
    <property type="match status" value="1"/>
</dbReference>
<evidence type="ECO:0000256" key="1">
    <source>
        <dbReference type="ARBA" id="ARBA00004651"/>
    </source>
</evidence>
<feature type="transmembrane region" description="Helical" evidence="7">
    <location>
        <begin position="21"/>
        <end position="42"/>
    </location>
</feature>
<dbReference type="InterPro" id="IPR035906">
    <property type="entry name" value="MetI-like_sf"/>
</dbReference>
<feature type="transmembrane region" description="Helical" evidence="7">
    <location>
        <begin position="209"/>
        <end position="227"/>
    </location>
</feature>
<evidence type="ECO:0000256" key="3">
    <source>
        <dbReference type="ARBA" id="ARBA00022475"/>
    </source>
</evidence>
<keyword evidence="10" id="KW-1185">Reference proteome</keyword>
<comment type="caution">
    <text evidence="9">The sequence shown here is derived from an EMBL/GenBank/DDBJ whole genome shotgun (WGS) entry which is preliminary data.</text>
</comment>
<feature type="transmembrane region" description="Helical" evidence="7">
    <location>
        <begin position="181"/>
        <end position="203"/>
    </location>
</feature>
<accession>A0A4R6TSE8</accession>
<reference evidence="9 10" key="1">
    <citation type="submission" date="2019-03" db="EMBL/GenBank/DDBJ databases">
        <title>Genomic Encyclopedia of Type Strains, Phase IV (KMG-IV): sequencing the most valuable type-strain genomes for metagenomic binning, comparative biology and taxonomic classification.</title>
        <authorList>
            <person name="Goeker M."/>
        </authorList>
    </citation>
    <scope>NUCLEOTIDE SEQUENCE [LARGE SCALE GENOMIC DNA]</scope>
    <source>
        <strain evidence="9 10">DSM 28697</strain>
    </source>
</reference>
<dbReference type="InterPro" id="IPR000515">
    <property type="entry name" value="MetI-like"/>
</dbReference>
<evidence type="ECO:0000313" key="10">
    <source>
        <dbReference type="Proteomes" id="UP000295632"/>
    </source>
</evidence>
<name>A0A4R6TSE8_9BACI</name>
<sequence>MSSRLSNSIPPRFRMPPVWSWIVIVGAVGFFLSGLINANISIERILSGTVNIGTFLSRAFPPDISRLDSVIWAMLETFEIALVGTVFGVLLSLPIALLISNNTTPHPLISRVLRFIVSVMRTVPDLVWALLFVISVGLGSFAGILTIMVDTIAFCARFFSERIEEIDKGPMEAIKSTGSNRLGVYAASVLPIGFPSFVATSLFSVEKAIRSAVVLGLVGAGGIGIELSTSMSLMKYDEAFMIIIIIFVVVVAFEQLSAAIRKRLI</sequence>
<keyword evidence="3" id="KW-1003">Cell membrane</keyword>
<comment type="similarity">
    <text evidence="7">Belongs to the binding-protein-dependent transport system permease family.</text>
</comment>
<evidence type="ECO:0000256" key="4">
    <source>
        <dbReference type="ARBA" id="ARBA00022692"/>
    </source>
</evidence>
<comment type="subcellular location">
    <subcellularLocation>
        <location evidence="1 7">Cell membrane</location>
        <topology evidence="1 7">Multi-pass membrane protein</topology>
    </subcellularLocation>
</comment>
<dbReference type="GO" id="GO:0005886">
    <property type="term" value="C:plasma membrane"/>
    <property type="evidence" value="ECO:0007669"/>
    <property type="project" value="UniProtKB-SubCell"/>
</dbReference>
<dbReference type="OrthoDB" id="8557224at2"/>
<keyword evidence="6 7" id="KW-0472">Membrane</keyword>
<keyword evidence="4 7" id="KW-0812">Transmembrane</keyword>
<proteinExistence type="inferred from homology"/>
<dbReference type="EMBL" id="SNYJ01000019">
    <property type="protein sequence ID" value="TDQ36221.1"/>
    <property type="molecule type" value="Genomic_DNA"/>
</dbReference>
<protein>
    <submittedName>
        <fullName evidence="9">Phosphonate transport system permease protein</fullName>
    </submittedName>
</protein>
<evidence type="ECO:0000259" key="8">
    <source>
        <dbReference type="PROSITE" id="PS50928"/>
    </source>
</evidence>
<dbReference type="InterPro" id="IPR005769">
    <property type="entry name" value="PhnE/PtxC"/>
</dbReference>
<keyword evidence="5 7" id="KW-1133">Transmembrane helix</keyword>
<dbReference type="AlphaFoldDB" id="A0A4R6TSE8"/>
<organism evidence="9 10">
    <name type="scientific">Aureibacillus halotolerans</name>
    <dbReference type="NCBI Taxonomy" id="1508390"/>
    <lineage>
        <taxon>Bacteria</taxon>
        <taxon>Bacillati</taxon>
        <taxon>Bacillota</taxon>
        <taxon>Bacilli</taxon>
        <taxon>Bacillales</taxon>
        <taxon>Bacillaceae</taxon>
        <taxon>Aureibacillus</taxon>
    </lineage>
</organism>
<evidence type="ECO:0000256" key="6">
    <source>
        <dbReference type="ARBA" id="ARBA00023136"/>
    </source>
</evidence>
<keyword evidence="2 7" id="KW-0813">Transport</keyword>
<dbReference type="CDD" id="cd06261">
    <property type="entry name" value="TM_PBP2"/>
    <property type="match status" value="1"/>
</dbReference>
<evidence type="ECO:0000256" key="7">
    <source>
        <dbReference type="RuleBase" id="RU363032"/>
    </source>
</evidence>
<dbReference type="Pfam" id="PF00528">
    <property type="entry name" value="BPD_transp_1"/>
    <property type="match status" value="1"/>
</dbReference>
<dbReference type="RefSeq" id="WP_133581750.1">
    <property type="nucleotide sequence ID" value="NZ_SNYJ01000019.1"/>
</dbReference>
<dbReference type="GO" id="GO:0015416">
    <property type="term" value="F:ABC-type phosphonate transporter activity"/>
    <property type="evidence" value="ECO:0007669"/>
    <property type="project" value="InterPro"/>
</dbReference>
<feature type="transmembrane region" description="Helical" evidence="7">
    <location>
        <begin position="80"/>
        <end position="100"/>
    </location>
</feature>
<feature type="domain" description="ABC transmembrane type-1" evidence="8">
    <location>
        <begin position="74"/>
        <end position="257"/>
    </location>
</feature>
<evidence type="ECO:0000256" key="2">
    <source>
        <dbReference type="ARBA" id="ARBA00022448"/>
    </source>
</evidence>
<dbReference type="SUPFAM" id="SSF161098">
    <property type="entry name" value="MetI-like"/>
    <property type="match status" value="1"/>
</dbReference>
<evidence type="ECO:0000313" key="9">
    <source>
        <dbReference type="EMBL" id="TDQ36221.1"/>
    </source>
</evidence>
<dbReference type="NCBIfam" id="TIGR01097">
    <property type="entry name" value="PhnE"/>
    <property type="match status" value="1"/>
</dbReference>
<dbReference type="Proteomes" id="UP000295632">
    <property type="component" value="Unassembled WGS sequence"/>
</dbReference>
<gene>
    <name evidence="9" type="ORF">EV213_11910</name>
</gene>
<dbReference type="Gene3D" id="1.10.3720.10">
    <property type="entry name" value="MetI-like"/>
    <property type="match status" value="1"/>
</dbReference>
<evidence type="ECO:0000256" key="5">
    <source>
        <dbReference type="ARBA" id="ARBA00022989"/>
    </source>
</evidence>
<dbReference type="PROSITE" id="PS50928">
    <property type="entry name" value="ABC_TM1"/>
    <property type="match status" value="1"/>
</dbReference>
<dbReference type="PANTHER" id="PTHR30043">
    <property type="entry name" value="PHOSPHONATES TRANSPORT SYSTEM PERMEASE PROTEIN"/>
    <property type="match status" value="1"/>
</dbReference>
<feature type="transmembrane region" description="Helical" evidence="7">
    <location>
        <begin position="239"/>
        <end position="260"/>
    </location>
</feature>